<gene>
    <name evidence="2" type="ORF">EBQ10_02730</name>
</gene>
<dbReference type="EMBL" id="CP033905">
    <property type="protein sequence ID" value="AZR06310.1"/>
    <property type="molecule type" value="Genomic_DNA"/>
</dbReference>
<sequence length="264" mass="28262">MKLTVIGCSGSMSGKDSPASSYLLQAIGPDADNERVWSIIIDFGPGAMGHLLRYADPARIDGMFLSHLHADHCADIVGMQVYRRWYPEGALGRIPVFSPGDGAARTRGIADDPVEETYAGEFEFHQVKPADTVRLGPFDIEFFAGYHTVPAVAMRITGPSESDTAKRVTMTYTGDTDYVSSVVDAARGVDLLLSEAAFEEGRDSVEGVHLTGKRAGILAAEAGVGRLLLTHLQPWTSPQRNVADARAVYDGDVAAVSAGDVYTI</sequence>
<protein>
    <submittedName>
        <fullName evidence="2">MBL fold metallo-hydrolase</fullName>
    </submittedName>
</protein>
<dbReference type="PANTHER" id="PTHR46018">
    <property type="entry name" value="ZINC PHOSPHODIESTERASE ELAC PROTEIN 1"/>
    <property type="match status" value="1"/>
</dbReference>
<dbReference type="RefSeq" id="WP_108726818.1">
    <property type="nucleotide sequence ID" value="NZ_CP029001.1"/>
</dbReference>
<accession>A0A3S9QJZ6</accession>
<dbReference type="AlphaFoldDB" id="A0A3S9QJZ6"/>
<dbReference type="InterPro" id="IPR036866">
    <property type="entry name" value="RibonucZ/Hydroxyglut_hydro"/>
</dbReference>
<proteinExistence type="predicted"/>
<dbReference type="SUPFAM" id="SSF56281">
    <property type="entry name" value="Metallo-hydrolase/oxidoreductase"/>
    <property type="match status" value="1"/>
</dbReference>
<dbReference type="CDD" id="cd07716">
    <property type="entry name" value="RNaseZ_short-form-like_MBL-fold"/>
    <property type="match status" value="1"/>
</dbReference>
<dbReference type="GO" id="GO:0042781">
    <property type="term" value="F:3'-tRNA processing endoribonuclease activity"/>
    <property type="evidence" value="ECO:0007669"/>
    <property type="project" value="TreeGrafter"/>
</dbReference>
<organism evidence="2 3">
    <name type="scientific">Trueperella pyogenes</name>
    <dbReference type="NCBI Taxonomy" id="1661"/>
    <lineage>
        <taxon>Bacteria</taxon>
        <taxon>Bacillati</taxon>
        <taxon>Actinomycetota</taxon>
        <taxon>Actinomycetes</taxon>
        <taxon>Actinomycetales</taxon>
        <taxon>Actinomycetaceae</taxon>
        <taxon>Trueperella</taxon>
    </lineage>
</organism>
<feature type="domain" description="Metallo-beta-lactamase" evidence="1">
    <location>
        <begin position="39"/>
        <end position="231"/>
    </location>
</feature>
<dbReference type="PANTHER" id="PTHR46018:SF4">
    <property type="entry name" value="METALLO-HYDROLASE YHFI-RELATED"/>
    <property type="match status" value="1"/>
</dbReference>
<evidence type="ECO:0000259" key="1">
    <source>
        <dbReference type="Pfam" id="PF12706"/>
    </source>
</evidence>
<dbReference type="Pfam" id="PF12706">
    <property type="entry name" value="Lactamase_B_2"/>
    <property type="match status" value="1"/>
</dbReference>
<reference evidence="2 3" key="1">
    <citation type="submission" date="2018-11" db="EMBL/GenBank/DDBJ databases">
        <title>Multidrug-resistant genes are associated with an 42-kb island TGI1 carrying a complex class 1 integron in a Trueperella pyogenes.</title>
        <authorList>
            <person name="Dong W."/>
        </authorList>
    </citation>
    <scope>NUCLEOTIDE SEQUENCE [LARGE SCALE GENOMIC DNA]</scope>
    <source>
        <strain evidence="2 3">TP4</strain>
    </source>
</reference>
<dbReference type="Proteomes" id="UP000275951">
    <property type="component" value="Chromosome"/>
</dbReference>
<keyword evidence="2" id="KW-0378">Hydrolase</keyword>
<name>A0A3S9QJZ6_9ACTO</name>
<evidence type="ECO:0000313" key="2">
    <source>
        <dbReference type="EMBL" id="AZR06310.1"/>
    </source>
</evidence>
<dbReference type="Gene3D" id="3.60.15.10">
    <property type="entry name" value="Ribonuclease Z/Hydroxyacylglutathione hydrolase-like"/>
    <property type="match status" value="1"/>
</dbReference>
<evidence type="ECO:0000313" key="3">
    <source>
        <dbReference type="Proteomes" id="UP000275951"/>
    </source>
</evidence>
<dbReference type="InterPro" id="IPR001279">
    <property type="entry name" value="Metallo-B-lactamas"/>
</dbReference>